<proteinExistence type="predicted"/>
<dbReference type="AlphaFoldDB" id="A0A9N9NGY5"/>
<dbReference type="Proteomes" id="UP000789570">
    <property type="component" value="Unassembled WGS sequence"/>
</dbReference>
<feature type="compositionally biased region" description="Basic residues" evidence="1">
    <location>
        <begin position="31"/>
        <end position="49"/>
    </location>
</feature>
<dbReference type="OrthoDB" id="2393598at2759"/>
<keyword evidence="3" id="KW-1185">Reference proteome</keyword>
<name>A0A9N9NGY5_9GLOM</name>
<feature type="region of interest" description="Disordered" evidence="1">
    <location>
        <begin position="31"/>
        <end position="55"/>
    </location>
</feature>
<feature type="non-terminal residue" evidence="2">
    <location>
        <position position="1"/>
    </location>
</feature>
<comment type="caution">
    <text evidence="2">The sequence shown here is derived from an EMBL/GenBank/DDBJ whole genome shotgun (WGS) entry which is preliminary data.</text>
</comment>
<gene>
    <name evidence="2" type="ORF">FCALED_LOCUS15074</name>
</gene>
<dbReference type="EMBL" id="CAJVPQ010012616">
    <property type="protein sequence ID" value="CAG8732421.1"/>
    <property type="molecule type" value="Genomic_DNA"/>
</dbReference>
<protein>
    <submittedName>
        <fullName evidence="2">13008_t:CDS:1</fullName>
    </submittedName>
</protein>
<accession>A0A9N9NGY5</accession>
<organism evidence="2 3">
    <name type="scientific">Funneliformis caledonium</name>
    <dbReference type="NCBI Taxonomy" id="1117310"/>
    <lineage>
        <taxon>Eukaryota</taxon>
        <taxon>Fungi</taxon>
        <taxon>Fungi incertae sedis</taxon>
        <taxon>Mucoromycota</taxon>
        <taxon>Glomeromycotina</taxon>
        <taxon>Glomeromycetes</taxon>
        <taxon>Glomerales</taxon>
        <taxon>Glomeraceae</taxon>
        <taxon>Funneliformis</taxon>
    </lineage>
</organism>
<evidence type="ECO:0000313" key="3">
    <source>
        <dbReference type="Proteomes" id="UP000789570"/>
    </source>
</evidence>
<reference evidence="2" key="1">
    <citation type="submission" date="2021-06" db="EMBL/GenBank/DDBJ databases">
        <authorList>
            <person name="Kallberg Y."/>
            <person name="Tangrot J."/>
            <person name="Rosling A."/>
        </authorList>
    </citation>
    <scope>NUCLEOTIDE SEQUENCE</scope>
    <source>
        <strain evidence="2">UK204</strain>
    </source>
</reference>
<sequence>LDLEDMQQNDHLDKENIDPSICQLQNLKVRHGKGHSVGTKRYKSKHKVSNIKANQ</sequence>
<evidence type="ECO:0000256" key="1">
    <source>
        <dbReference type="SAM" id="MobiDB-lite"/>
    </source>
</evidence>
<evidence type="ECO:0000313" key="2">
    <source>
        <dbReference type="EMBL" id="CAG8732421.1"/>
    </source>
</evidence>